<feature type="compositionally biased region" description="Basic and acidic residues" evidence="6">
    <location>
        <begin position="1462"/>
        <end position="1476"/>
    </location>
</feature>
<dbReference type="OrthoDB" id="10037534at2759"/>
<feature type="transmembrane region" description="Helical" evidence="7">
    <location>
        <begin position="2506"/>
        <end position="2526"/>
    </location>
</feature>
<evidence type="ECO:0000256" key="8">
    <source>
        <dbReference type="SAM" id="SignalP"/>
    </source>
</evidence>
<feature type="compositionally biased region" description="Low complexity" evidence="6">
    <location>
        <begin position="950"/>
        <end position="975"/>
    </location>
</feature>
<dbReference type="Pfam" id="PF01825">
    <property type="entry name" value="GPS"/>
    <property type="match status" value="1"/>
</dbReference>
<feature type="compositionally biased region" description="Acidic residues" evidence="6">
    <location>
        <begin position="1233"/>
        <end position="1250"/>
    </location>
</feature>
<feature type="region of interest" description="Disordered" evidence="6">
    <location>
        <begin position="339"/>
        <end position="381"/>
    </location>
</feature>
<dbReference type="InterPro" id="IPR046338">
    <property type="entry name" value="GAIN_dom_sf"/>
</dbReference>
<dbReference type="InterPro" id="IPR053066">
    <property type="entry name" value="ADGR_G7"/>
</dbReference>
<dbReference type="CDD" id="cd15040">
    <property type="entry name" value="7tmB2_Adhesion"/>
    <property type="match status" value="1"/>
</dbReference>
<dbReference type="InterPro" id="IPR057244">
    <property type="entry name" value="GAIN_B"/>
</dbReference>
<feature type="compositionally biased region" description="Polar residues" evidence="6">
    <location>
        <begin position="301"/>
        <end position="324"/>
    </location>
</feature>
<evidence type="ECO:0000256" key="4">
    <source>
        <dbReference type="ARBA" id="ARBA00023136"/>
    </source>
</evidence>
<feature type="region of interest" description="Disordered" evidence="6">
    <location>
        <begin position="49"/>
        <end position="102"/>
    </location>
</feature>
<dbReference type="PROSITE" id="PS50261">
    <property type="entry name" value="G_PROTEIN_RECEP_F2_4"/>
    <property type="match status" value="1"/>
</dbReference>
<dbReference type="InterPro" id="IPR000203">
    <property type="entry name" value="GPS"/>
</dbReference>
<feature type="domain" description="GAIN-B" evidence="9">
    <location>
        <begin position="2225"/>
        <end position="2391"/>
    </location>
</feature>
<feature type="compositionally biased region" description="Low complexity" evidence="6">
    <location>
        <begin position="1025"/>
        <end position="1035"/>
    </location>
</feature>
<feature type="compositionally biased region" description="Basic and acidic residues" evidence="6">
    <location>
        <begin position="1174"/>
        <end position="1186"/>
    </location>
</feature>
<feature type="region of interest" description="Disordered" evidence="6">
    <location>
        <begin position="2674"/>
        <end position="2702"/>
    </location>
</feature>
<reference evidence="12 13" key="1">
    <citation type="journal article" date="2017" name="Nat. Ecol. Evol.">
        <title>Scallop genome provides insights into evolution of bilaterian karyotype and development.</title>
        <authorList>
            <person name="Wang S."/>
            <person name="Zhang J."/>
            <person name="Jiao W."/>
            <person name="Li J."/>
            <person name="Xun X."/>
            <person name="Sun Y."/>
            <person name="Guo X."/>
            <person name="Huan P."/>
            <person name="Dong B."/>
            <person name="Zhang L."/>
            <person name="Hu X."/>
            <person name="Sun X."/>
            <person name="Wang J."/>
            <person name="Zhao C."/>
            <person name="Wang Y."/>
            <person name="Wang D."/>
            <person name="Huang X."/>
            <person name="Wang R."/>
            <person name="Lv J."/>
            <person name="Li Y."/>
            <person name="Zhang Z."/>
            <person name="Liu B."/>
            <person name="Lu W."/>
            <person name="Hui Y."/>
            <person name="Liang J."/>
            <person name="Zhou Z."/>
            <person name="Hou R."/>
            <person name="Li X."/>
            <person name="Liu Y."/>
            <person name="Li H."/>
            <person name="Ning X."/>
            <person name="Lin Y."/>
            <person name="Zhao L."/>
            <person name="Xing Q."/>
            <person name="Dou J."/>
            <person name="Li Y."/>
            <person name="Mao J."/>
            <person name="Guo H."/>
            <person name="Dou H."/>
            <person name="Li T."/>
            <person name="Mu C."/>
            <person name="Jiang W."/>
            <person name="Fu Q."/>
            <person name="Fu X."/>
            <person name="Miao Y."/>
            <person name="Liu J."/>
            <person name="Yu Q."/>
            <person name="Li R."/>
            <person name="Liao H."/>
            <person name="Li X."/>
            <person name="Kong Y."/>
            <person name="Jiang Z."/>
            <person name="Chourrout D."/>
            <person name="Li R."/>
            <person name="Bao Z."/>
        </authorList>
    </citation>
    <scope>NUCLEOTIDE SEQUENCE [LARGE SCALE GENOMIC DNA]</scope>
    <source>
        <strain evidence="12 13">PY_sf001</strain>
    </source>
</reference>
<feature type="region of interest" description="Disordered" evidence="6">
    <location>
        <begin position="511"/>
        <end position="540"/>
    </location>
</feature>
<feature type="compositionally biased region" description="Basic and acidic residues" evidence="6">
    <location>
        <begin position="993"/>
        <end position="1010"/>
    </location>
</feature>
<accession>A0A210PDZ5</accession>
<dbReference type="Gene3D" id="2.60.220.50">
    <property type="match status" value="1"/>
</dbReference>
<dbReference type="PRINTS" id="PR00249">
    <property type="entry name" value="GPCRSECRETIN"/>
</dbReference>
<dbReference type="PANTHER" id="PTHR47767:SF1">
    <property type="entry name" value="ADHESION G PROTEIN-COUPLED RECEPTOR G7"/>
    <property type="match status" value="1"/>
</dbReference>
<dbReference type="CDD" id="cd00037">
    <property type="entry name" value="CLECT"/>
    <property type="match status" value="2"/>
</dbReference>
<gene>
    <name evidence="12" type="ORF">KP79_PYT11469</name>
</gene>
<dbReference type="SUPFAM" id="SSF81321">
    <property type="entry name" value="Family A G protein-coupled receptor-like"/>
    <property type="match status" value="1"/>
</dbReference>
<feature type="compositionally biased region" description="Polar residues" evidence="6">
    <location>
        <begin position="847"/>
        <end position="857"/>
    </location>
</feature>
<dbReference type="InterPro" id="IPR016186">
    <property type="entry name" value="C-type_lectin-like/link_sf"/>
</dbReference>
<feature type="compositionally biased region" description="Basic and acidic residues" evidence="6">
    <location>
        <begin position="1412"/>
        <end position="1426"/>
    </location>
</feature>
<feature type="compositionally biased region" description="Basic and acidic residues" evidence="6">
    <location>
        <begin position="1363"/>
        <end position="1381"/>
    </location>
</feature>
<dbReference type="Gene3D" id="3.10.100.10">
    <property type="entry name" value="Mannose-Binding Protein A, subunit A"/>
    <property type="match status" value="2"/>
</dbReference>
<feature type="region of interest" description="Disordered" evidence="6">
    <location>
        <begin position="681"/>
        <end position="736"/>
    </location>
</feature>
<feature type="compositionally biased region" description="Basic and acidic residues" evidence="6">
    <location>
        <begin position="1266"/>
        <end position="1298"/>
    </location>
</feature>
<keyword evidence="4 7" id="KW-0472">Membrane</keyword>
<dbReference type="PROSITE" id="PS50221">
    <property type="entry name" value="GAIN_B"/>
    <property type="match status" value="1"/>
</dbReference>
<dbReference type="InterPro" id="IPR017981">
    <property type="entry name" value="GPCR_2-like_7TM"/>
</dbReference>
<feature type="compositionally biased region" description="Low complexity" evidence="6">
    <location>
        <begin position="1101"/>
        <end position="1124"/>
    </location>
</feature>
<evidence type="ECO:0000256" key="6">
    <source>
        <dbReference type="SAM" id="MobiDB-lite"/>
    </source>
</evidence>
<feature type="compositionally biased region" description="Polar residues" evidence="6">
    <location>
        <begin position="755"/>
        <end position="776"/>
    </location>
</feature>
<feature type="compositionally biased region" description="Basic and acidic residues" evidence="6">
    <location>
        <begin position="818"/>
        <end position="832"/>
    </location>
</feature>
<proteinExistence type="predicted"/>
<organism evidence="12 13">
    <name type="scientific">Mizuhopecten yessoensis</name>
    <name type="common">Japanese scallop</name>
    <name type="synonym">Patinopecten yessoensis</name>
    <dbReference type="NCBI Taxonomy" id="6573"/>
    <lineage>
        <taxon>Eukaryota</taxon>
        <taxon>Metazoa</taxon>
        <taxon>Spiralia</taxon>
        <taxon>Lophotrochozoa</taxon>
        <taxon>Mollusca</taxon>
        <taxon>Bivalvia</taxon>
        <taxon>Autobranchia</taxon>
        <taxon>Pteriomorphia</taxon>
        <taxon>Pectinida</taxon>
        <taxon>Pectinoidea</taxon>
        <taxon>Pectinidae</taxon>
        <taxon>Mizuhopecten</taxon>
    </lineage>
</organism>
<dbReference type="Pfam" id="PF26588">
    <property type="entry name" value="GAIN_ADGRA3"/>
    <property type="match status" value="1"/>
</dbReference>
<evidence type="ECO:0000256" key="5">
    <source>
        <dbReference type="ARBA" id="ARBA00023157"/>
    </source>
</evidence>
<feature type="transmembrane region" description="Helical" evidence="7">
    <location>
        <begin position="2621"/>
        <end position="2643"/>
    </location>
</feature>
<keyword evidence="13" id="KW-1185">Reference proteome</keyword>
<dbReference type="PROSITE" id="PS50835">
    <property type="entry name" value="IG_LIKE"/>
    <property type="match status" value="1"/>
</dbReference>
<feature type="transmembrane region" description="Helical" evidence="7">
    <location>
        <begin position="2546"/>
        <end position="2573"/>
    </location>
</feature>
<evidence type="ECO:0000313" key="13">
    <source>
        <dbReference type="Proteomes" id="UP000242188"/>
    </source>
</evidence>
<feature type="compositionally biased region" description="Acidic residues" evidence="6">
    <location>
        <begin position="862"/>
        <end position="878"/>
    </location>
</feature>
<dbReference type="GO" id="GO:0016020">
    <property type="term" value="C:membrane"/>
    <property type="evidence" value="ECO:0007669"/>
    <property type="project" value="UniProtKB-SubCell"/>
</dbReference>
<feature type="compositionally biased region" description="Low complexity" evidence="6">
    <location>
        <begin position="2674"/>
        <end position="2690"/>
    </location>
</feature>
<evidence type="ECO:0000256" key="1">
    <source>
        <dbReference type="ARBA" id="ARBA00004141"/>
    </source>
</evidence>
<feature type="compositionally biased region" description="Basic and acidic residues" evidence="6">
    <location>
        <begin position="802"/>
        <end position="811"/>
    </location>
</feature>
<keyword evidence="2 7" id="KW-0812">Transmembrane</keyword>
<feature type="compositionally biased region" description="Basic and acidic residues" evidence="6">
    <location>
        <begin position="1084"/>
        <end position="1099"/>
    </location>
</feature>
<dbReference type="PANTHER" id="PTHR47767">
    <property type="entry name" value="ADHESION G PROTEIN-COUPLED RECEPTOR G7"/>
    <property type="match status" value="1"/>
</dbReference>
<feature type="compositionally biased region" description="Basic and acidic residues" evidence="6">
    <location>
        <begin position="896"/>
        <end position="907"/>
    </location>
</feature>
<protein>
    <submittedName>
        <fullName evidence="12">G-protein coupled receptor 112</fullName>
    </submittedName>
</protein>
<feature type="compositionally biased region" description="Acidic residues" evidence="6">
    <location>
        <begin position="1477"/>
        <end position="1486"/>
    </location>
</feature>
<feature type="transmembrane region" description="Helical" evidence="7">
    <location>
        <begin position="2463"/>
        <end position="2485"/>
    </location>
</feature>
<name>A0A210PDZ5_MIZYE</name>
<evidence type="ECO:0000313" key="12">
    <source>
        <dbReference type="EMBL" id="OWF34702.1"/>
    </source>
</evidence>
<feature type="compositionally biased region" description="Low complexity" evidence="6">
    <location>
        <begin position="344"/>
        <end position="355"/>
    </location>
</feature>
<feature type="region of interest" description="Disordered" evidence="6">
    <location>
        <begin position="1707"/>
        <end position="1742"/>
    </location>
</feature>
<feature type="region of interest" description="Disordered" evidence="6">
    <location>
        <begin position="288"/>
        <end position="324"/>
    </location>
</feature>
<feature type="compositionally biased region" description="Basic and acidic residues" evidence="6">
    <location>
        <begin position="1733"/>
        <end position="1742"/>
    </location>
</feature>
<feature type="compositionally biased region" description="Polar residues" evidence="6">
    <location>
        <begin position="879"/>
        <end position="894"/>
    </location>
</feature>
<feature type="transmembrane region" description="Helical" evidence="7">
    <location>
        <begin position="2594"/>
        <end position="2615"/>
    </location>
</feature>
<keyword evidence="12" id="KW-0675">Receptor</keyword>
<feature type="compositionally biased region" description="Acidic residues" evidence="6">
    <location>
        <begin position="1348"/>
        <end position="1359"/>
    </location>
</feature>
<keyword evidence="8" id="KW-0732">Signal</keyword>
<comment type="subcellular location">
    <subcellularLocation>
        <location evidence="1">Membrane</location>
        <topology evidence="1">Multi-pass membrane protein</topology>
    </subcellularLocation>
</comment>
<feature type="region of interest" description="Disordered" evidence="6">
    <location>
        <begin position="402"/>
        <end position="422"/>
    </location>
</feature>
<feature type="domain" description="G-protein coupled receptors family 2 profile 2" evidence="10">
    <location>
        <begin position="2402"/>
        <end position="2645"/>
    </location>
</feature>
<feature type="compositionally biased region" description="Acidic residues" evidence="6">
    <location>
        <begin position="1711"/>
        <end position="1732"/>
    </location>
</feature>
<dbReference type="Gene3D" id="1.20.1070.10">
    <property type="entry name" value="Rhodopsin 7-helix transmembrane proteins"/>
    <property type="match status" value="1"/>
</dbReference>
<dbReference type="InterPro" id="IPR007110">
    <property type="entry name" value="Ig-like_dom"/>
</dbReference>
<feature type="domain" description="Ig-like" evidence="11">
    <location>
        <begin position="1734"/>
        <end position="1852"/>
    </location>
</feature>
<dbReference type="InterPro" id="IPR058808">
    <property type="entry name" value="GAIN_ADGRA2/3"/>
</dbReference>
<keyword evidence="3 7" id="KW-1133">Transmembrane helix</keyword>
<evidence type="ECO:0000256" key="7">
    <source>
        <dbReference type="SAM" id="Phobius"/>
    </source>
</evidence>
<keyword evidence="5" id="KW-1015">Disulfide bond</keyword>
<feature type="transmembrane region" description="Helical" evidence="7">
    <location>
        <begin position="2400"/>
        <end position="2427"/>
    </location>
</feature>
<feature type="transmembrane region" description="Helical" evidence="7">
    <location>
        <begin position="2439"/>
        <end position="2457"/>
    </location>
</feature>
<dbReference type="SMART" id="SM00303">
    <property type="entry name" value="GPS"/>
    <property type="match status" value="1"/>
</dbReference>
<evidence type="ECO:0000259" key="11">
    <source>
        <dbReference type="PROSITE" id="PS50835"/>
    </source>
</evidence>
<feature type="compositionally biased region" description="Basic and acidic residues" evidence="6">
    <location>
        <begin position="1125"/>
        <end position="1141"/>
    </location>
</feature>
<dbReference type="GO" id="GO:0004930">
    <property type="term" value="F:G protein-coupled receptor activity"/>
    <property type="evidence" value="ECO:0007669"/>
    <property type="project" value="InterPro"/>
</dbReference>
<feature type="chain" id="PRO_5012916650" evidence="8">
    <location>
        <begin position="27"/>
        <end position="2730"/>
    </location>
</feature>
<dbReference type="SUPFAM" id="SSF56436">
    <property type="entry name" value="C-type lectin-like"/>
    <property type="match status" value="2"/>
</dbReference>
<feature type="compositionally biased region" description="Polar residues" evidence="6">
    <location>
        <begin position="356"/>
        <end position="370"/>
    </location>
</feature>
<feature type="compositionally biased region" description="Polar residues" evidence="6">
    <location>
        <begin position="1300"/>
        <end position="1326"/>
    </location>
</feature>
<feature type="compositionally biased region" description="Polar residues" evidence="6">
    <location>
        <begin position="1061"/>
        <end position="1071"/>
    </location>
</feature>
<feature type="region of interest" description="Disordered" evidence="6">
    <location>
        <begin position="750"/>
        <end position="1493"/>
    </location>
</feature>
<dbReference type="InterPro" id="IPR016187">
    <property type="entry name" value="CTDL_fold"/>
</dbReference>
<sequence>MHRFIHYVKNTLQLFLLFDLLLLSRGQFQGQAPGSAGLFRNGAGPLGDGASPPLFNNAGNVGPNRDDDVADSVGDASIRNPIPKNNIPQSAPSGRRRGPLRSKGVCRDGWKLAEMNNVPICIYVNHKELSWDEAKDTCRQDFGFLLKAEAPVYVDSKSIGEYLRRQEILNIWTGLHEEEGTLVWDELAPHKVRPYNDFMESRLKADRTWDWEIDDDTEDSDVCGDLDLSRLKLPLEEEVFRRRRKRSNIKEDLKIRKRRNPDENHHPEMAFSQHITETLTQSPVETMFQNTERPSERPFRQYSSDRISDNIPSSHLPNSENTENSIKPFQDLAFLKENQPKDGTQTPQPEQQQQQHNLYGQNSEWHSSTDLGEGFGESVPDPVLSEVVNETPIQVTKLRKFDTANEQQQSEGQSQTNAEAGNWNSNIEITSNLPPVLPTSGIMESQKNLEEITPPPNEDGDNDPTVPTTVDNNEINPDIPTPKPLDSVLDFVSTEKDANIEIPEQKSQPFVAKTKRPLEETPTSPDVEMSPTKPDTQDGMLRTLPVTKQPIVTEEDGKENSIPPIPENADQAIDLDLLKHVSEKLPSQTTPSIESALKKDLSHGDSDTDSIAPSFSFVPTIPSFDDVTPATNDVDIPSTPSNFDDVTTTTLRTTEVTDPTKDAAPITGATQISIPAMDDIKTAPTSRGIPLREPPTTTSNDSSETADDEAALGRIETVQPNDKITTAKPSFEFTSPDEFINTLGIIGSNLHKSNESGASKTIDDISQSSGTSSENLKTTKGDPDESVDGDSSSTGENNSYDSDNKDGKDSGSDSSDSTSKDGSDDSLVEKTKTTLNKTDVSHHENSQELVKNLYSNHTDGKPDDDDSISNSLEDDSIESLENTTMADLSKDSNATDNKDSSTSKDSYDDSSELDEKDSAVNSTEDDSNESFENTTVIVVNDKTSNETDTDSSASNDDSQDDISTSSDSDVNSNGNDDSKDDSNSSNSTDADSSEDKMRDNSVSNDVKENQSDGDESLDVDETDDQQNITNNTSDDTSNEIDSNEKSGISDNSETSDDDDVTQNVLGILSSTRKSETDGESNDDASIKSESNDGDGKDNVDSVDVVSTKDSGGDSTASDTTTVSSSEEKKDSNESAESRDDNTNDETENNVDSFQDEGEGNSSNTDSEIDNDSSSDEKTENTSKDDTETNDGSSSDENKENTSNNDNEVNNDSSSTENKENIINDNSKASDDSSSAEDSDNSTDSGNEIEDGNASAVNSEDSTDSGDVSKDENSSEDKTGDAIDNDKETNENNSDEEKGTNILNVNIESNDDSSSAEVSENSINSGSEFDDDKASAVNSEDSTERGDEATDDNSSDDNEIDPLNSDKENDYADSSIEKDDKITSIPIDLELMESIQEADEMSSSTMEDIDSSSDEKNDDTSDDKTSDETNDIISDISDDASESFGDSNEIDSVVIPTTLVARKPKEDDESIEKNSEERIDDEEDSDDVSTLGDDLPIGDFMTLRTFVVEEESDDKDIGDDLRRNFAEKDIGLRIHEHLDDVEEIEEFVPPADKREHIPHSGHHHSQRKTLGMKLSQCTIRKPSVCYSPPIVLEDTASSCPPGWYGHIFSKKCYKVIVSRMPFTAAMERCTNEGGRLAAMGNSKFNADLVLMSILKSQTEGFVVGPSSTFWVERLPSTRQCRALTVNGYMEASCNSHAEVVCERDALIKGQENEDEDDETDDETEESVENEEDHEPERVYLSSKRDDSKLTCDLTNKNRELPTVWFKDGKIVDIKLERRSPSLISLLGVMGRPLTPLPEPALTTSNALELGPMFRKTLEYSSSQKLTNEMFQGTYWCEVWDMHPFNRRRSRSYSVKYSDVITFRGTIEMPEISHKGILLHNMINQQNAKLSGIMTDVNFINDNILPVLQQSIPTVQSVVTYGGKIEDTKPLKLGYYMFLKTTDNYTMADENMAYLVLRKELRDTMKKANMLLTLPGKTPIHIVRSIDLTSTIACPLDHLKDDETGLVATFPRSSIDTVVNSIEMCEGSNAGRASCKGDYYTGAYWTDVSVTKTCNNESHTQSEESEEEEEEEEGIFEKMTLEDRLKELAEMDMEDDNVEGIMEETASIVEKVEEMTATDIDYIAEIMDKTVNVHKITKEIGMNVMKTMDKVMNIDEDELEKANEVSQASNRILKSFEKVAENIDLEDDGKLRIVKPNVAMEVWNLNQIKVPIIGLAARQGKAGRLDEAFNEDRIFTLYNQSQLYGDIDAAIELPPELITSAMVDGKGIKDDTRLYMMVYRDGRLFRGNSKAADKIDVTRDLRLGILNSYIISASISGREVKGLKHKVKTVFKPLQSPANDERKCAFWDFDMNYKEGGWSTAGCVYNGQVNGRDICLCDHLTNFAVLIDFYGQAEPVDRDHEFSLSIISLIGLSLSILGLSLTIISYVFFRKLRQGRAQQTLFNLALAMLCSWVVFLTGIRQTHNYIGCIIVAVLLHYFILSSFMWMLMEAFLQYLTFVKVLGTYVTRYTLKTVVIAWGLPLVPIIIVLSLDPDLYRGGDRYCWMSLDAFYYAFALPIGVIILCNLVVFILTVTSICRRPTGLRSNQSKQKIAITNLQAAITSFVLLGLTWLLGYLAIADARVVFQYAFTILNSLQGFFIFVLFVARKKQVRDQWLILCCCKDPKMEKASRSLSASASIPSTCSGRSSSSYSGRSERSDSTRTTSSFVNNDYETIYTVPYTKHSRESLYYRKV</sequence>
<dbReference type="STRING" id="6573.A0A210PDZ5"/>
<dbReference type="Proteomes" id="UP000242188">
    <property type="component" value="Unassembled WGS sequence"/>
</dbReference>
<feature type="compositionally biased region" description="Acidic residues" evidence="6">
    <location>
        <begin position="1011"/>
        <end position="1024"/>
    </location>
</feature>
<dbReference type="Pfam" id="PF00002">
    <property type="entry name" value="7tm_2"/>
    <property type="match status" value="1"/>
</dbReference>
<evidence type="ECO:0000259" key="9">
    <source>
        <dbReference type="PROSITE" id="PS50221"/>
    </source>
</evidence>
<feature type="compositionally biased region" description="Acidic residues" evidence="6">
    <location>
        <begin position="1142"/>
        <end position="1158"/>
    </location>
</feature>
<feature type="compositionally biased region" description="Polar residues" evidence="6">
    <location>
        <begin position="404"/>
        <end position="422"/>
    </location>
</feature>
<feature type="compositionally biased region" description="Low complexity" evidence="6">
    <location>
        <begin position="1200"/>
        <end position="1215"/>
    </location>
</feature>
<dbReference type="EMBL" id="NEDP02076751">
    <property type="protein sequence ID" value="OWF34702.1"/>
    <property type="molecule type" value="Genomic_DNA"/>
</dbReference>
<evidence type="ECO:0000256" key="2">
    <source>
        <dbReference type="ARBA" id="ARBA00022692"/>
    </source>
</evidence>
<evidence type="ECO:0000259" key="10">
    <source>
        <dbReference type="PROSITE" id="PS50261"/>
    </source>
</evidence>
<dbReference type="InterPro" id="IPR000832">
    <property type="entry name" value="GPCR_2_secretin-like"/>
</dbReference>
<dbReference type="GO" id="GO:0007166">
    <property type="term" value="P:cell surface receptor signaling pathway"/>
    <property type="evidence" value="ECO:0007669"/>
    <property type="project" value="InterPro"/>
</dbReference>
<evidence type="ECO:0000256" key="3">
    <source>
        <dbReference type="ARBA" id="ARBA00022989"/>
    </source>
</evidence>
<comment type="caution">
    <text evidence="12">The sequence shown here is derived from an EMBL/GenBank/DDBJ whole genome shotgun (WGS) entry which is preliminary data.</text>
</comment>
<feature type="compositionally biased region" description="Polar residues" evidence="6">
    <location>
        <begin position="718"/>
        <end position="728"/>
    </location>
</feature>
<feature type="signal peptide" evidence="8">
    <location>
        <begin position="1"/>
        <end position="26"/>
    </location>
</feature>